<accession>A0A068NYU5</accession>
<evidence type="ECO:0000313" key="2">
    <source>
        <dbReference type="Proteomes" id="UP000027982"/>
    </source>
</evidence>
<organism evidence="1 2">
    <name type="scientific">Fimbriimonas ginsengisoli Gsoil 348</name>
    <dbReference type="NCBI Taxonomy" id="661478"/>
    <lineage>
        <taxon>Bacteria</taxon>
        <taxon>Bacillati</taxon>
        <taxon>Armatimonadota</taxon>
        <taxon>Fimbriimonadia</taxon>
        <taxon>Fimbriimonadales</taxon>
        <taxon>Fimbriimonadaceae</taxon>
        <taxon>Fimbriimonas</taxon>
    </lineage>
</organism>
<protein>
    <submittedName>
        <fullName evidence="1">Uncharacterized protein</fullName>
    </submittedName>
</protein>
<evidence type="ECO:0000313" key="1">
    <source>
        <dbReference type="EMBL" id="AIE87434.1"/>
    </source>
</evidence>
<reference evidence="1 2" key="1">
    <citation type="journal article" date="2014" name="PLoS ONE">
        <title>The first complete genome sequence of the class fimbriimonadia in the phylum armatimonadetes.</title>
        <authorList>
            <person name="Hu Z.Y."/>
            <person name="Wang Y.Z."/>
            <person name="Im W.T."/>
            <person name="Wang S.Y."/>
            <person name="Zhao G.P."/>
            <person name="Zheng H.J."/>
            <person name="Quan Z.X."/>
        </authorList>
    </citation>
    <scope>NUCLEOTIDE SEQUENCE [LARGE SCALE GENOMIC DNA]</scope>
    <source>
        <strain evidence="1">Gsoil 348</strain>
    </source>
</reference>
<gene>
    <name evidence="1" type="ORF">OP10G_4066</name>
</gene>
<dbReference type="EMBL" id="CP007139">
    <property type="protein sequence ID" value="AIE87434.1"/>
    <property type="molecule type" value="Genomic_DNA"/>
</dbReference>
<name>A0A068NYU5_FIMGI</name>
<sequence length="39" mass="4168">MVKANHLPHRIGIAVGDSSGKLGIRQVSFPIDPESITLL</sequence>
<dbReference type="KEGG" id="fgi:OP10G_4066"/>
<dbReference type="Proteomes" id="UP000027982">
    <property type="component" value="Chromosome"/>
</dbReference>
<proteinExistence type="predicted"/>
<keyword evidence="2" id="KW-1185">Reference proteome</keyword>
<dbReference type="HOGENOM" id="CLU_3310129_0_0_0"/>
<dbReference type="AlphaFoldDB" id="A0A068NYU5"/>
<dbReference type="STRING" id="661478.OP10G_4066"/>